<evidence type="ECO:0000313" key="2">
    <source>
        <dbReference type="Proteomes" id="UP000238070"/>
    </source>
</evidence>
<name>A0AAU8YWQ7_CLOBO</name>
<organism evidence="1 2">
    <name type="scientific">Clostridium botulinum</name>
    <dbReference type="NCBI Taxonomy" id="1491"/>
    <lineage>
        <taxon>Bacteria</taxon>
        <taxon>Bacillati</taxon>
        <taxon>Bacillota</taxon>
        <taxon>Clostridia</taxon>
        <taxon>Eubacteriales</taxon>
        <taxon>Clostridiaceae</taxon>
        <taxon>Clostridium</taxon>
    </lineage>
</organism>
<evidence type="ECO:0008006" key="3">
    <source>
        <dbReference type="Google" id="ProtNLM"/>
    </source>
</evidence>
<evidence type="ECO:0000313" key="1">
    <source>
        <dbReference type="EMBL" id="AVP64131.1"/>
    </source>
</evidence>
<reference evidence="1 2" key="1">
    <citation type="submission" date="2018-01" db="EMBL/GenBank/DDBJ databases">
        <title>Genetic Diversity of Clostridium botulinum in seafood.</title>
        <authorList>
            <person name="Athira V."/>
            <person name="Arun Jyothi P.V."/>
            <person name="Lalitha K.V."/>
            <person name="Joseph T.C."/>
        </authorList>
    </citation>
    <scope>NUCLEOTIDE SEQUENCE [LARGE SCALE GENOMIC DNA]</scope>
    <source>
        <strain evidence="1 2">Mfbjulcb5</strain>
    </source>
</reference>
<gene>
    <name evidence="1" type="ORF">C3B64_07620</name>
</gene>
<accession>A0AAU8YWQ7</accession>
<dbReference type="EMBL" id="CP027776">
    <property type="protein sequence ID" value="AVP64131.1"/>
    <property type="molecule type" value="Genomic_DNA"/>
</dbReference>
<dbReference type="Proteomes" id="UP000238070">
    <property type="component" value="Chromosome"/>
</dbReference>
<dbReference type="AlphaFoldDB" id="A0AAU8YWQ7"/>
<sequence>MAISKNSRRVQFTLNSSKEKEKEIIKFLDGCLNPNVAIKEIIFNYIVSNCESKLPRITHLEVPQSYTNSLQVSNFNDNIVSDGDCKSVEVSNCEEELHEVSEIEQNEIEELNKFL</sequence>
<proteinExistence type="predicted"/>
<protein>
    <recommendedName>
        <fullName evidence="3">Plasmid segregation centromere-binding protein ParR</fullName>
    </recommendedName>
</protein>